<gene>
    <name evidence="1" type="ORF">QE399_002439</name>
</gene>
<proteinExistence type="predicted"/>
<dbReference type="RefSeq" id="WP_309829070.1">
    <property type="nucleotide sequence ID" value="NZ_JAVIZX010000001.1"/>
</dbReference>
<protein>
    <submittedName>
        <fullName evidence="1">Uncharacterized protein</fullName>
    </submittedName>
</protein>
<sequence length="95" mass="10230">MYAANAVVPASHPVLALDADVLASRVPAGRCAGTYWPAETLNVFMLRMAAAGHCVNAAMMLGDRDYALQQLTVALALQDQALQDLASELRSYFKF</sequence>
<dbReference type="Proteomes" id="UP001267710">
    <property type="component" value="Unassembled WGS sequence"/>
</dbReference>
<comment type="caution">
    <text evidence="1">The sequence shown here is derived from an EMBL/GenBank/DDBJ whole genome shotgun (WGS) entry which is preliminary data.</text>
</comment>
<dbReference type="EMBL" id="JAVIZX010000001">
    <property type="protein sequence ID" value="MDR6214750.1"/>
    <property type="molecule type" value="Genomic_DNA"/>
</dbReference>
<evidence type="ECO:0000313" key="2">
    <source>
        <dbReference type="Proteomes" id="UP001267710"/>
    </source>
</evidence>
<organism evidence="1 2">
    <name type="scientific">Paracidovorax wautersii</name>
    <dbReference type="NCBI Taxonomy" id="1177982"/>
    <lineage>
        <taxon>Bacteria</taxon>
        <taxon>Pseudomonadati</taxon>
        <taxon>Pseudomonadota</taxon>
        <taxon>Betaproteobacteria</taxon>
        <taxon>Burkholderiales</taxon>
        <taxon>Comamonadaceae</taxon>
        <taxon>Paracidovorax</taxon>
    </lineage>
</organism>
<reference evidence="1 2" key="1">
    <citation type="submission" date="2023-08" db="EMBL/GenBank/DDBJ databases">
        <title>Functional and genomic diversity of the sorghum phyllosphere microbiome.</title>
        <authorList>
            <person name="Shade A."/>
        </authorList>
    </citation>
    <scope>NUCLEOTIDE SEQUENCE [LARGE SCALE GENOMIC DNA]</scope>
    <source>
        <strain evidence="1 2">SORGH_AS_0335</strain>
    </source>
</reference>
<name>A0ABU1IBZ1_9BURK</name>
<accession>A0ABU1IBZ1</accession>
<keyword evidence="2" id="KW-1185">Reference proteome</keyword>
<evidence type="ECO:0000313" key="1">
    <source>
        <dbReference type="EMBL" id="MDR6214750.1"/>
    </source>
</evidence>